<organism evidence="2 3">
    <name type="scientific">Streptomyces liangshanensis</name>
    <dbReference type="NCBI Taxonomy" id="2717324"/>
    <lineage>
        <taxon>Bacteria</taxon>
        <taxon>Bacillati</taxon>
        <taxon>Actinomycetota</taxon>
        <taxon>Actinomycetes</taxon>
        <taxon>Kitasatosporales</taxon>
        <taxon>Streptomycetaceae</taxon>
        <taxon>Streptomyces</taxon>
    </lineage>
</organism>
<feature type="region of interest" description="Disordered" evidence="1">
    <location>
        <begin position="81"/>
        <end position="101"/>
    </location>
</feature>
<dbReference type="KEGG" id="slia:HA039_10595"/>
<reference evidence="2 3" key="1">
    <citation type="submission" date="2020-03" db="EMBL/GenBank/DDBJ databases">
        <title>A novel species.</title>
        <authorList>
            <person name="Gao J."/>
        </authorList>
    </citation>
    <scope>NUCLEOTIDE SEQUENCE [LARGE SCALE GENOMIC DNA]</scope>
    <source>
        <strain evidence="2 3">QMT-12</strain>
    </source>
</reference>
<evidence type="ECO:0000256" key="1">
    <source>
        <dbReference type="SAM" id="MobiDB-lite"/>
    </source>
</evidence>
<feature type="region of interest" description="Disordered" evidence="1">
    <location>
        <begin position="143"/>
        <end position="177"/>
    </location>
</feature>
<accession>A0A6G9GXT5</accession>
<feature type="compositionally biased region" description="Acidic residues" evidence="1">
    <location>
        <begin position="92"/>
        <end position="101"/>
    </location>
</feature>
<feature type="region of interest" description="Disordered" evidence="1">
    <location>
        <begin position="1"/>
        <end position="29"/>
    </location>
</feature>
<sequence length="198" mass="20986">MNSFSHGGIGSGHHRRDRGEPRRAEPGEWPAFEAALAVVNRDVRATLRGQDPLILVAVPSSEPLPGEAVGREQLYVAMPDGRWHGNPVNSSDLEEGDPPEPDDAAAVLAEVADAAQSTVMELRWRAWPVCPVHQVGTHLWLAASDGPDGGDTDGGDMDEDDTDAADPPAWWCGGGRGGTRHRLSLVGELAATTVPGRP</sequence>
<dbReference type="Proteomes" id="UP000501179">
    <property type="component" value="Chromosome"/>
</dbReference>
<evidence type="ECO:0000313" key="2">
    <source>
        <dbReference type="EMBL" id="QIQ02707.1"/>
    </source>
</evidence>
<protein>
    <submittedName>
        <fullName evidence="2">Uncharacterized protein</fullName>
    </submittedName>
</protein>
<dbReference type="AlphaFoldDB" id="A0A6G9GXT5"/>
<evidence type="ECO:0000313" key="3">
    <source>
        <dbReference type="Proteomes" id="UP000501179"/>
    </source>
</evidence>
<proteinExistence type="predicted"/>
<feature type="compositionally biased region" description="Basic and acidic residues" evidence="1">
    <location>
        <begin position="17"/>
        <end position="26"/>
    </location>
</feature>
<feature type="compositionally biased region" description="Acidic residues" evidence="1">
    <location>
        <begin position="148"/>
        <end position="164"/>
    </location>
</feature>
<gene>
    <name evidence="2" type="ORF">HA039_10595</name>
</gene>
<dbReference type="RefSeq" id="WP_167027185.1">
    <property type="nucleotide sequence ID" value="NZ_CP050177.1"/>
</dbReference>
<keyword evidence="3" id="KW-1185">Reference proteome</keyword>
<name>A0A6G9GXT5_9ACTN</name>
<dbReference type="EMBL" id="CP050177">
    <property type="protein sequence ID" value="QIQ02707.1"/>
    <property type="molecule type" value="Genomic_DNA"/>
</dbReference>